<evidence type="ECO:0000313" key="1">
    <source>
        <dbReference type="EMBL" id="EDP46797.1"/>
    </source>
</evidence>
<accession>A8PPC5</accession>
<sequence length="55" mass="6312">MGEGTVEAFRVSVKFGGRFLLKRPDVVMDVGLGIDKYLFFIARLKFYKVILENNN</sequence>
<dbReference type="AlphaFoldDB" id="A8PPC5"/>
<comment type="caution">
    <text evidence="1">The sequence shown here is derived from an EMBL/GenBank/DDBJ whole genome shotgun (WGS) entry which is preliminary data.</text>
</comment>
<protein>
    <submittedName>
        <fullName evidence="1">Uncharacterized protein</fullName>
    </submittedName>
</protein>
<name>A8PPC5_9COXI</name>
<reference evidence="1" key="2">
    <citation type="submission" date="2007-10" db="EMBL/GenBank/DDBJ databases">
        <authorList>
            <person name="Myers G.S."/>
        </authorList>
    </citation>
    <scope>NUCLEOTIDE SEQUENCE [LARGE SCALE GENOMIC DNA]</scope>
</reference>
<reference evidence="1" key="1">
    <citation type="submission" date="2006-04" db="EMBL/GenBank/DDBJ databases">
        <authorList>
            <person name="Seshadri R."/>
            <person name="Federici B.A."/>
        </authorList>
    </citation>
    <scope>NUCLEOTIDE SEQUENCE [LARGE SCALE GENOMIC DNA]</scope>
</reference>
<evidence type="ECO:0000313" key="2">
    <source>
        <dbReference type="Proteomes" id="UP000054075"/>
    </source>
</evidence>
<organism evidence="1 2">
    <name type="scientific">Rickettsiella grylli</name>
    <dbReference type="NCBI Taxonomy" id="59196"/>
    <lineage>
        <taxon>Bacteria</taxon>
        <taxon>Pseudomonadati</taxon>
        <taxon>Pseudomonadota</taxon>
        <taxon>Gammaproteobacteria</taxon>
        <taxon>Legionellales</taxon>
        <taxon>Coxiellaceae</taxon>
        <taxon>Rickettsiella</taxon>
    </lineage>
</organism>
<dbReference type="Proteomes" id="UP000054075">
    <property type="component" value="Unassembled WGS sequence"/>
</dbReference>
<keyword evidence="2" id="KW-1185">Reference proteome</keyword>
<proteinExistence type="predicted"/>
<gene>
    <name evidence="1" type="ORF">RICGR_1265</name>
</gene>
<dbReference type="EMBL" id="AAQJ02000001">
    <property type="protein sequence ID" value="EDP46797.1"/>
    <property type="molecule type" value="Genomic_DNA"/>
</dbReference>